<organism evidence="4 5">
    <name type="scientific">Bradyrhizobium uaiense</name>
    <dbReference type="NCBI Taxonomy" id="2594946"/>
    <lineage>
        <taxon>Bacteria</taxon>
        <taxon>Pseudomonadati</taxon>
        <taxon>Pseudomonadota</taxon>
        <taxon>Alphaproteobacteria</taxon>
        <taxon>Hyphomicrobiales</taxon>
        <taxon>Nitrobacteraceae</taxon>
        <taxon>Bradyrhizobium</taxon>
    </lineage>
</organism>
<dbReference type="Gene3D" id="3.10.580.10">
    <property type="entry name" value="CBS-domain"/>
    <property type="match status" value="1"/>
</dbReference>
<dbReference type="AlphaFoldDB" id="A0A6P1BAM8"/>
<evidence type="ECO:0000259" key="3">
    <source>
        <dbReference type="PROSITE" id="PS51371"/>
    </source>
</evidence>
<keyword evidence="5" id="KW-1185">Reference proteome</keyword>
<accession>A0A6P1BAM8</accession>
<evidence type="ECO:0000256" key="2">
    <source>
        <dbReference type="PROSITE-ProRule" id="PRU00703"/>
    </source>
</evidence>
<reference evidence="4 5" key="1">
    <citation type="journal article" date="2020" name="Arch. Microbiol.">
        <title>Bradyrhizobium uaiense sp. nov., a new highly efficient cowpea symbiont.</title>
        <authorList>
            <person name="Cabral Michel D."/>
            <person name="Azarias Guimaraes A."/>
            <person name="Martins da Costa E."/>
            <person name="Soares de Carvalho T."/>
            <person name="Balsanelli E."/>
            <person name="Willems A."/>
            <person name="Maltempi de Souza E."/>
            <person name="de Souza Moreira F.M."/>
        </authorList>
    </citation>
    <scope>NUCLEOTIDE SEQUENCE [LARGE SCALE GENOMIC DNA]</scope>
    <source>
        <strain evidence="4 5">UFLA 03-164</strain>
    </source>
</reference>
<dbReference type="Pfam" id="PF00571">
    <property type="entry name" value="CBS"/>
    <property type="match status" value="2"/>
</dbReference>
<dbReference type="EMBL" id="VKHP01000015">
    <property type="protein sequence ID" value="NEU95497.1"/>
    <property type="molecule type" value="Genomic_DNA"/>
</dbReference>
<feature type="domain" description="CBS" evidence="3">
    <location>
        <begin position="76"/>
        <end position="133"/>
    </location>
</feature>
<dbReference type="Proteomes" id="UP000468531">
    <property type="component" value="Unassembled WGS sequence"/>
</dbReference>
<dbReference type="InterPro" id="IPR000644">
    <property type="entry name" value="CBS_dom"/>
</dbReference>
<evidence type="ECO:0000313" key="5">
    <source>
        <dbReference type="Proteomes" id="UP000468531"/>
    </source>
</evidence>
<dbReference type="PANTHER" id="PTHR43080:SF2">
    <property type="entry name" value="CBS DOMAIN-CONTAINING PROTEIN"/>
    <property type="match status" value="1"/>
</dbReference>
<proteinExistence type="predicted"/>
<feature type="domain" description="CBS" evidence="3">
    <location>
        <begin position="9"/>
        <end position="67"/>
    </location>
</feature>
<dbReference type="SMART" id="SM00116">
    <property type="entry name" value="CBS"/>
    <property type="match status" value="2"/>
</dbReference>
<dbReference type="CDD" id="cd04623">
    <property type="entry name" value="CBS_pair_bac_euk"/>
    <property type="match status" value="1"/>
</dbReference>
<comment type="caution">
    <text evidence="4">The sequence shown here is derived from an EMBL/GenBank/DDBJ whole genome shotgun (WGS) entry which is preliminary data.</text>
</comment>
<dbReference type="InterPro" id="IPR046342">
    <property type="entry name" value="CBS_dom_sf"/>
</dbReference>
<protein>
    <submittedName>
        <fullName evidence="4">CBS domain-containing protein</fullName>
    </submittedName>
</protein>
<dbReference type="RefSeq" id="WP_163151778.1">
    <property type="nucleotide sequence ID" value="NZ_VKHP01000015.1"/>
</dbReference>
<dbReference type="PROSITE" id="PS51371">
    <property type="entry name" value="CBS"/>
    <property type="match status" value="2"/>
</dbReference>
<dbReference type="SUPFAM" id="SSF54631">
    <property type="entry name" value="CBS-domain pair"/>
    <property type="match status" value="1"/>
</dbReference>
<dbReference type="InterPro" id="IPR044725">
    <property type="entry name" value="CBSX3_CBS_dom"/>
</dbReference>
<dbReference type="PANTHER" id="PTHR43080">
    <property type="entry name" value="CBS DOMAIN-CONTAINING PROTEIN CBSX3, MITOCHONDRIAL"/>
    <property type="match status" value="1"/>
</dbReference>
<sequence length="147" mass="15757">MSTVKNALAQKSGALIHVRSGDMVVEALRQMRDNRVRSVLVIDDDVLVGIVTQGDCAIKVLLPGLDAKQTPVGQVMTGNPVTVKPDDRLEGCMAMMAQRGFRHLPVLDAGKVVGVISIGDVVKNIIRDLEHNVDDLMGYIMKDGPGG</sequence>
<keyword evidence="1 2" id="KW-0129">CBS domain</keyword>
<evidence type="ECO:0000313" key="4">
    <source>
        <dbReference type="EMBL" id="NEU95497.1"/>
    </source>
</evidence>
<dbReference type="InterPro" id="IPR051257">
    <property type="entry name" value="Diverse_CBS-Domain"/>
</dbReference>
<evidence type="ECO:0000256" key="1">
    <source>
        <dbReference type="ARBA" id="ARBA00023122"/>
    </source>
</evidence>
<name>A0A6P1BAM8_9BRAD</name>
<gene>
    <name evidence="4" type="ORF">FNJ47_06545</name>
</gene>